<gene>
    <name evidence="1" type="ORF">S01H1_59892</name>
</gene>
<organism evidence="1">
    <name type="scientific">marine sediment metagenome</name>
    <dbReference type="NCBI Taxonomy" id="412755"/>
    <lineage>
        <taxon>unclassified sequences</taxon>
        <taxon>metagenomes</taxon>
        <taxon>ecological metagenomes</taxon>
    </lineage>
</organism>
<protein>
    <submittedName>
        <fullName evidence="1">Uncharacterized protein</fullName>
    </submittedName>
</protein>
<evidence type="ECO:0000313" key="1">
    <source>
        <dbReference type="EMBL" id="GAG16299.1"/>
    </source>
</evidence>
<comment type="caution">
    <text evidence="1">The sequence shown here is derived from an EMBL/GenBank/DDBJ whole genome shotgun (WGS) entry which is preliminary data.</text>
</comment>
<dbReference type="EMBL" id="BARS01039199">
    <property type="protein sequence ID" value="GAG16299.1"/>
    <property type="molecule type" value="Genomic_DNA"/>
</dbReference>
<dbReference type="AlphaFoldDB" id="X0VDP8"/>
<name>X0VDP8_9ZZZZ</name>
<accession>X0VDP8</accession>
<reference evidence="1" key="1">
    <citation type="journal article" date="2014" name="Front. Microbiol.">
        <title>High frequency of phylogenetically diverse reductive dehalogenase-homologous genes in deep subseafloor sedimentary metagenomes.</title>
        <authorList>
            <person name="Kawai M."/>
            <person name="Futagami T."/>
            <person name="Toyoda A."/>
            <person name="Takaki Y."/>
            <person name="Nishi S."/>
            <person name="Hori S."/>
            <person name="Arai W."/>
            <person name="Tsubouchi T."/>
            <person name="Morono Y."/>
            <person name="Uchiyama I."/>
            <person name="Ito T."/>
            <person name="Fujiyama A."/>
            <person name="Inagaki F."/>
            <person name="Takami H."/>
        </authorList>
    </citation>
    <scope>NUCLEOTIDE SEQUENCE</scope>
    <source>
        <strain evidence="1">Expedition CK06-06</strain>
    </source>
</reference>
<sequence length="116" mass="12613">FERLELTIDSERLPSGGSLTLAKGLHEIEIDVDFGHGSLFRLLWREPSRDLEVIPPRFLFRPKAAPHGLFGRFFSGPHVVGAASAGKNRPTALVLLPYHAAAATLHCGVERHAPGA</sequence>
<proteinExistence type="predicted"/>
<feature type="non-terminal residue" evidence="1">
    <location>
        <position position="1"/>
    </location>
</feature>